<dbReference type="RefSeq" id="WP_103423887.1">
    <property type="nucleotide sequence ID" value="NZ_CP026309.1"/>
</dbReference>
<evidence type="ECO:0000256" key="4">
    <source>
        <dbReference type="ARBA" id="ARBA00023239"/>
    </source>
</evidence>
<dbReference type="OrthoDB" id="184672at2157"/>
<dbReference type="InterPro" id="IPR000887">
    <property type="entry name" value="Aldlse_KDPG_KHG"/>
</dbReference>
<dbReference type="SUPFAM" id="SSF51569">
    <property type="entry name" value="Aldolase"/>
    <property type="match status" value="1"/>
</dbReference>
<accession>A0A2I8VH53</accession>
<dbReference type="PANTHER" id="PTHR30246:SF1">
    <property type="entry name" value="2-DEHYDRO-3-DEOXY-6-PHOSPHOGALACTONATE ALDOLASE-RELATED"/>
    <property type="match status" value="1"/>
</dbReference>
<keyword evidence="7" id="KW-1185">Reference proteome</keyword>
<dbReference type="NCBIfam" id="TIGR01182">
    <property type="entry name" value="eda"/>
    <property type="match status" value="1"/>
</dbReference>
<dbReference type="Pfam" id="PF01081">
    <property type="entry name" value="Aldolase"/>
    <property type="match status" value="1"/>
</dbReference>
<dbReference type="KEGG" id="srub:C2R22_00830"/>
<dbReference type="Proteomes" id="UP000236584">
    <property type="component" value="Chromosome"/>
</dbReference>
<sequence>MATAERLIRETGIVSVLRGFSASETRAVTETLDRAGVRAVEVTANTPEFVPILDGLSSTYADAELSIGAGTVLDRETAIAAIRAGAEFLVTPTFDAGVVEAGNARGVPTVVGIATPTEAAEAFEAGATMCKVFPATSLGPEFVSAVGGPLPQIPLVPTGGVNEDNAREFFEAGAVALGIGSGLTPTQAVEAGDFEEIFERATALLELAEEYTTTR</sequence>
<comment type="subunit">
    <text evidence="3">Homotrimer.</text>
</comment>
<keyword evidence="5" id="KW-0119">Carbohydrate metabolism</keyword>
<dbReference type="GO" id="GO:0016829">
    <property type="term" value="F:lyase activity"/>
    <property type="evidence" value="ECO:0007669"/>
    <property type="project" value="UniProtKB-KW"/>
</dbReference>
<dbReference type="AlphaFoldDB" id="A0A2I8VH53"/>
<dbReference type="GeneID" id="35590589"/>
<dbReference type="Gene3D" id="3.20.20.70">
    <property type="entry name" value="Aldolase class I"/>
    <property type="match status" value="1"/>
</dbReference>
<evidence type="ECO:0000313" key="6">
    <source>
        <dbReference type="EMBL" id="AUV80379.1"/>
    </source>
</evidence>
<dbReference type="EMBL" id="CP026309">
    <property type="protein sequence ID" value="AUV80379.1"/>
    <property type="molecule type" value="Genomic_DNA"/>
</dbReference>
<comment type="similarity">
    <text evidence="2">Belongs to the KHG/KDPG aldolase family.</text>
</comment>
<protein>
    <submittedName>
        <fullName evidence="6">2-dehydro-3-deoxyphosphogluconate aldolase</fullName>
    </submittedName>
</protein>
<keyword evidence="4" id="KW-0456">Lyase</keyword>
<comment type="pathway">
    <text evidence="1">Carbohydrate acid metabolism.</text>
</comment>
<dbReference type="CDD" id="cd00452">
    <property type="entry name" value="KDPG_aldolase"/>
    <property type="match status" value="1"/>
</dbReference>
<gene>
    <name evidence="6" type="ORF">C2R22_00830</name>
</gene>
<organism evidence="6 7">
    <name type="scientific">Salinigranum rubrum</name>
    <dbReference type="NCBI Taxonomy" id="755307"/>
    <lineage>
        <taxon>Archaea</taxon>
        <taxon>Methanobacteriati</taxon>
        <taxon>Methanobacteriota</taxon>
        <taxon>Stenosarchaea group</taxon>
        <taxon>Halobacteria</taxon>
        <taxon>Halobacteriales</taxon>
        <taxon>Haloferacaceae</taxon>
        <taxon>Salinigranum</taxon>
    </lineage>
</organism>
<proteinExistence type="inferred from homology"/>
<name>A0A2I8VH53_9EURY</name>
<dbReference type="PANTHER" id="PTHR30246">
    <property type="entry name" value="2-KETO-3-DEOXY-6-PHOSPHOGLUCONATE ALDOLASE"/>
    <property type="match status" value="1"/>
</dbReference>
<evidence type="ECO:0000256" key="5">
    <source>
        <dbReference type="ARBA" id="ARBA00023277"/>
    </source>
</evidence>
<evidence type="ECO:0000256" key="3">
    <source>
        <dbReference type="ARBA" id="ARBA00011233"/>
    </source>
</evidence>
<evidence type="ECO:0000256" key="2">
    <source>
        <dbReference type="ARBA" id="ARBA00006906"/>
    </source>
</evidence>
<evidence type="ECO:0000313" key="7">
    <source>
        <dbReference type="Proteomes" id="UP000236584"/>
    </source>
</evidence>
<reference evidence="6 7" key="1">
    <citation type="submission" date="2018-01" db="EMBL/GenBank/DDBJ databases">
        <title>Complete genome sequence of Salinigranum rubrum GX10T, an extremely halophilic archaeon isolated from a marine solar saltern.</title>
        <authorList>
            <person name="Han S."/>
        </authorList>
    </citation>
    <scope>NUCLEOTIDE SEQUENCE [LARGE SCALE GENOMIC DNA]</scope>
    <source>
        <strain evidence="6 7">GX10</strain>
    </source>
</reference>
<evidence type="ECO:0000256" key="1">
    <source>
        <dbReference type="ARBA" id="ARBA00004761"/>
    </source>
</evidence>
<dbReference type="InterPro" id="IPR013785">
    <property type="entry name" value="Aldolase_TIM"/>
</dbReference>